<keyword evidence="3" id="KW-1185">Reference proteome</keyword>
<comment type="caution">
    <text evidence="2">The sequence shown here is derived from an EMBL/GenBank/DDBJ whole genome shotgun (WGS) entry which is preliminary data.</text>
</comment>
<proteinExistence type="predicted"/>
<dbReference type="EMBL" id="BMAO01033020">
    <property type="protein sequence ID" value="GFQ86487.1"/>
    <property type="molecule type" value="Genomic_DNA"/>
</dbReference>
<evidence type="ECO:0000313" key="3">
    <source>
        <dbReference type="Proteomes" id="UP000887116"/>
    </source>
</evidence>
<sequence>MSIGAKDVISESISCSRSRSQGRVKTEEAKVSQDQAEEETSLHSGSPDRYLPDDGNQSDRKGSILNIYRFEKTD</sequence>
<dbReference type="AlphaFoldDB" id="A0A8X6FR40"/>
<gene>
    <name evidence="2" type="ORF">TNCT_596031</name>
</gene>
<feature type="compositionally biased region" description="Low complexity" evidence="1">
    <location>
        <begin position="10"/>
        <end position="19"/>
    </location>
</feature>
<organism evidence="2 3">
    <name type="scientific">Trichonephila clavata</name>
    <name type="common">Joro spider</name>
    <name type="synonym">Nephila clavata</name>
    <dbReference type="NCBI Taxonomy" id="2740835"/>
    <lineage>
        <taxon>Eukaryota</taxon>
        <taxon>Metazoa</taxon>
        <taxon>Ecdysozoa</taxon>
        <taxon>Arthropoda</taxon>
        <taxon>Chelicerata</taxon>
        <taxon>Arachnida</taxon>
        <taxon>Araneae</taxon>
        <taxon>Araneomorphae</taxon>
        <taxon>Entelegynae</taxon>
        <taxon>Araneoidea</taxon>
        <taxon>Nephilidae</taxon>
        <taxon>Trichonephila</taxon>
    </lineage>
</organism>
<accession>A0A8X6FR40</accession>
<feature type="region of interest" description="Disordered" evidence="1">
    <location>
        <begin position="1"/>
        <end position="74"/>
    </location>
</feature>
<name>A0A8X6FR40_TRICU</name>
<evidence type="ECO:0000256" key="1">
    <source>
        <dbReference type="SAM" id="MobiDB-lite"/>
    </source>
</evidence>
<reference evidence="2" key="1">
    <citation type="submission" date="2020-07" db="EMBL/GenBank/DDBJ databases">
        <title>Multicomponent nature underlies the extraordinary mechanical properties of spider dragline silk.</title>
        <authorList>
            <person name="Kono N."/>
            <person name="Nakamura H."/>
            <person name="Mori M."/>
            <person name="Yoshida Y."/>
            <person name="Ohtoshi R."/>
            <person name="Malay A.D."/>
            <person name="Moran D.A.P."/>
            <person name="Tomita M."/>
            <person name="Numata K."/>
            <person name="Arakawa K."/>
        </authorList>
    </citation>
    <scope>NUCLEOTIDE SEQUENCE</scope>
</reference>
<dbReference type="Proteomes" id="UP000887116">
    <property type="component" value="Unassembled WGS sequence"/>
</dbReference>
<evidence type="ECO:0000313" key="2">
    <source>
        <dbReference type="EMBL" id="GFQ86487.1"/>
    </source>
</evidence>
<protein>
    <submittedName>
        <fullName evidence="2">Uncharacterized protein</fullName>
    </submittedName>
</protein>